<feature type="region of interest" description="Disordered" evidence="1">
    <location>
        <begin position="1505"/>
        <end position="1553"/>
    </location>
</feature>
<sequence>MRVASVIIWLLWISPPASGYVCWSVPVGESVTSVESCGDAAVLVTSSNRVLVAELDASSVRLSEVLNFHLPSGTKVVSVMRSGLGLVFDAGRILDDGIEVYRGVLTHGDRGWRGELVRTVAKFEEISQRVKSGEWRVLEVSNLASDRTGGLYAAALLESVDGDLIVEVWNLPERSVIADFSATEVRRLAIGDEGTLLVACGDGVAVVDGRNVRFVTVPGVVIDMVGRWVLYEDWLGYALGEVTTSGLRELVRLPGPAHRVTVWSTGGDAYILAYGGNIVYVVDPEDRTVVTVLDLPGRVEFLAPPFVVYSGKIGVLYLAKIMVQLEEGLCPAVKTWFVWLDWCAVYIVDRKVPAIYKVVEVRDKLGPNWIKTRSGGVTFWYKRVFLKRVWPRHPTELHLDDIGIVVIGERNSKIRVYCLDERTEEVLKNLLRSPDVCDILNVYPGSAVFIVDFKWRDQRIPAFRFVRKSGWLVTGFIDEDDVCPNSDYDDVVLSVPISPLTAAHSGMPVIPLLYGKDWVLLSALLPNFDWCWDKTSELKVFVNGKESEFYVVDWSNKTIRGPFTKLKLKIGKDKQLFILLRGLSEPESIRIVLKRPLGPVYEGYTEYAPPKVSISRPSARLVEYNAKEDKVTVAVSAEVSVRNTVIRRLTIEVFDLFGRTLTRKVMGPLPPGKHHIEKRLSFMPPEHGPLKIILLAEYDGDLVIVSDREFVLRAEPERAELTVSYERPGRLTARVLDYGRDWVELRVESEEPGNLHLEDSKGRPVPYYVLEGNELSGPYDGEHPLELGTTPVILILRDLKPGEAYRFKLIREGRIPTAFELECALPEANLDVELLSGTLEGRSLTLKFSVRGSTVNSTFKRLNLVLREDDRILWREEVDLDNTTWFDLPFETTVEVGGDEGTLTLEVTAHYDHDTVLPEGNEFEVREAPARRVLRIAYGRPHVELEDYGLNWLLLRILPWRPGDLLVRVNGKPVTYYVKHGNEFEKHSEDDPYHASGANAVEVLLYDLEKHGTITVINRSSTLSSASTLDYALPEGVELAAEVVGGRYLVDEGRLTLNVRTLVSPIDVTVRRIIARVLDDLGEILGETVKTVELGPGIHELTLPIEVRVHRECGRLRLQALAEFDHGTIVRDPGEGPVPNPASRTIEFSYSAPSVRVVDRGIDWVLLEVTTREGGELVVHVNGRKAWYYLKRSRGGDWEGPYDPTSVGPNRTVLVLVPGVPPEGRISVVLGGRLERVRSVEYALPSVIARVDVEDVSVSGEKVIAMISLWLEVLGTTVRSIGVSVDGVKSWSVSALEDGEPLRLDDLELGEGVHLVRLSIKFVPKERAGTVPVTLRVQYEGDSTFDPGRREFVESPLVLTLNVPYVLPQRQTSKESGPRGGSPKVPERGGTAVDRGSTTAGESGTGRSAVTEPTHASTRVERRPSNEERPHVVRPTPPTRFPIRPVRTETGHEVKPKPLEKLPEALPHPSSSLPDTLEARLTPVLVSLFDRLWDLLTSLLSQPTITGHAEGEPTAKVTRRPIEHAPSEPSRPRTPTGSAALQGPPHGTTVPQGYHRVGALSAHAPHTFREVEILKTRTRGYAYAEGTSRVSRSLTRLPPTGVNLLALLLSVFGALTGLYLTHRSVRGGEGGE</sequence>
<feature type="compositionally biased region" description="Polar residues" evidence="1">
    <location>
        <begin position="1396"/>
        <end position="1408"/>
    </location>
</feature>
<feature type="compositionally biased region" description="Basic and acidic residues" evidence="1">
    <location>
        <begin position="1418"/>
        <end position="1431"/>
    </location>
</feature>
<name>A0A832WQZ4_9EURY</name>
<protein>
    <submittedName>
        <fullName evidence="2">Uncharacterized protein</fullName>
    </submittedName>
</protein>
<dbReference type="RefSeq" id="WP_011019516.1">
    <property type="nucleotide sequence ID" value="NZ_DUJS01000001.1"/>
</dbReference>
<dbReference type="Proteomes" id="UP000619545">
    <property type="component" value="Unassembled WGS sequence"/>
</dbReference>
<evidence type="ECO:0000313" key="2">
    <source>
        <dbReference type="EMBL" id="HII69786.1"/>
    </source>
</evidence>
<reference evidence="2" key="1">
    <citation type="journal article" date="2020" name="bioRxiv">
        <title>A rank-normalized archaeal taxonomy based on genome phylogeny resolves widespread incomplete and uneven classifications.</title>
        <authorList>
            <person name="Rinke C."/>
            <person name="Chuvochina M."/>
            <person name="Mussig A.J."/>
            <person name="Chaumeil P.-A."/>
            <person name="Waite D.W."/>
            <person name="Whitman W.B."/>
            <person name="Parks D.H."/>
            <person name="Hugenholtz P."/>
        </authorList>
    </citation>
    <scope>NUCLEOTIDE SEQUENCE</scope>
    <source>
        <strain evidence="2">UBA8853</strain>
    </source>
</reference>
<comment type="caution">
    <text evidence="2">The sequence shown here is derived from an EMBL/GenBank/DDBJ whole genome shotgun (WGS) entry which is preliminary data.</text>
</comment>
<dbReference type="SUPFAM" id="SSF63829">
    <property type="entry name" value="Calcium-dependent phosphotriesterase"/>
    <property type="match status" value="1"/>
</dbReference>
<evidence type="ECO:0000313" key="3">
    <source>
        <dbReference type="Proteomes" id="UP000619545"/>
    </source>
</evidence>
<feature type="compositionally biased region" description="Basic and acidic residues" evidence="1">
    <location>
        <begin position="1446"/>
        <end position="1463"/>
    </location>
</feature>
<organism evidence="2 3">
    <name type="scientific">Methanopyrus kandleri</name>
    <dbReference type="NCBI Taxonomy" id="2320"/>
    <lineage>
        <taxon>Archaea</taxon>
        <taxon>Methanobacteriati</taxon>
        <taxon>Methanobacteriota</taxon>
        <taxon>Methanomada group</taxon>
        <taxon>Methanopyri</taxon>
        <taxon>Methanopyrales</taxon>
        <taxon>Methanopyraceae</taxon>
        <taxon>Methanopyrus</taxon>
    </lineage>
</organism>
<proteinExistence type="predicted"/>
<gene>
    <name evidence="2" type="ORF">HA336_00960</name>
</gene>
<accession>A0A832WQZ4</accession>
<dbReference type="GeneID" id="1477249"/>
<feature type="region of interest" description="Disordered" evidence="1">
    <location>
        <begin position="1369"/>
        <end position="1475"/>
    </location>
</feature>
<evidence type="ECO:0000256" key="1">
    <source>
        <dbReference type="SAM" id="MobiDB-lite"/>
    </source>
</evidence>
<dbReference type="EMBL" id="DUJS01000001">
    <property type="protein sequence ID" value="HII69786.1"/>
    <property type="molecule type" value="Genomic_DNA"/>
</dbReference>